<accession>A0AAV4TG90</accession>
<dbReference type="AlphaFoldDB" id="A0AAV4TG90"/>
<evidence type="ECO:0000313" key="4">
    <source>
        <dbReference type="Proteomes" id="UP001054837"/>
    </source>
</evidence>
<comment type="caution">
    <text evidence="3">The sequence shown here is derived from an EMBL/GenBank/DDBJ whole genome shotgun (WGS) entry which is preliminary data.</text>
</comment>
<protein>
    <submittedName>
        <fullName evidence="3">J domain-containing protein</fullName>
    </submittedName>
</protein>
<dbReference type="SUPFAM" id="SSF46565">
    <property type="entry name" value="Chaperone J-domain"/>
    <property type="match status" value="1"/>
</dbReference>
<feature type="region of interest" description="Disordered" evidence="1">
    <location>
        <begin position="82"/>
        <end position="113"/>
    </location>
</feature>
<name>A0AAV4TG90_9ARAC</name>
<evidence type="ECO:0000259" key="2">
    <source>
        <dbReference type="PROSITE" id="PS50076"/>
    </source>
</evidence>
<feature type="domain" description="J" evidence="2">
    <location>
        <begin position="17"/>
        <end position="91"/>
    </location>
</feature>
<feature type="compositionally biased region" description="Basic and acidic residues" evidence="1">
    <location>
        <begin position="91"/>
        <end position="113"/>
    </location>
</feature>
<dbReference type="Gene3D" id="1.10.287.110">
    <property type="entry name" value="DnaJ domain"/>
    <property type="match status" value="1"/>
</dbReference>
<dbReference type="InterPro" id="IPR001623">
    <property type="entry name" value="DnaJ_domain"/>
</dbReference>
<dbReference type="EMBL" id="BPLQ01009514">
    <property type="protein sequence ID" value="GIY44441.1"/>
    <property type="molecule type" value="Genomic_DNA"/>
</dbReference>
<dbReference type="CDD" id="cd06257">
    <property type="entry name" value="DnaJ"/>
    <property type="match status" value="1"/>
</dbReference>
<dbReference type="PROSITE" id="PS50076">
    <property type="entry name" value="DNAJ_2"/>
    <property type="match status" value="1"/>
</dbReference>
<keyword evidence="4" id="KW-1185">Reference proteome</keyword>
<evidence type="ECO:0000256" key="1">
    <source>
        <dbReference type="SAM" id="MobiDB-lite"/>
    </source>
</evidence>
<evidence type="ECO:0000313" key="3">
    <source>
        <dbReference type="EMBL" id="GIY44441.1"/>
    </source>
</evidence>
<reference evidence="3 4" key="1">
    <citation type="submission" date="2021-06" db="EMBL/GenBank/DDBJ databases">
        <title>Caerostris darwini draft genome.</title>
        <authorList>
            <person name="Kono N."/>
            <person name="Arakawa K."/>
        </authorList>
    </citation>
    <scope>NUCLEOTIDE SEQUENCE [LARGE SCALE GENOMIC DNA]</scope>
</reference>
<gene>
    <name evidence="3" type="primary">AVEN_218949_1</name>
    <name evidence="3" type="ORF">CDAR_249431</name>
</gene>
<dbReference type="InterPro" id="IPR036869">
    <property type="entry name" value="J_dom_sf"/>
</dbReference>
<proteinExistence type="predicted"/>
<organism evidence="3 4">
    <name type="scientific">Caerostris darwini</name>
    <dbReference type="NCBI Taxonomy" id="1538125"/>
    <lineage>
        <taxon>Eukaryota</taxon>
        <taxon>Metazoa</taxon>
        <taxon>Ecdysozoa</taxon>
        <taxon>Arthropoda</taxon>
        <taxon>Chelicerata</taxon>
        <taxon>Arachnida</taxon>
        <taxon>Araneae</taxon>
        <taxon>Araneomorphae</taxon>
        <taxon>Entelegynae</taxon>
        <taxon>Araneoidea</taxon>
        <taxon>Araneidae</taxon>
        <taxon>Caerostris</taxon>
    </lineage>
</organism>
<dbReference type="Proteomes" id="UP001054837">
    <property type="component" value="Unassembled WGS sequence"/>
</dbReference>
<sequence>MDSRDISAEDYEEACTELGNLLKLNIAELNFAELKKIIKKTILSWHPDKNKDNPEKFFLENKFKNLNSAWIVYKIFKQSCESSSEECDSTETPKKMEDTENNDSYKTDNEKIF</sequence>